<proteinExistence type="predicted"/>
<dbReference type="PANTHER" id="PTHR43792">
    <property type="entry name" value="GNAT FAMILY, PUTATIVE (AFU_ORTHOLOGUE AFUA_3G00765)-RELATED-RELATED"/>
    <property type="match status" value="1"/>
</dbReference>
<organism evidence="2 3">
    <name type="scientific">Pseudoalteromonas denitrificans DSM 6059</name>
    <dbReference type="NCBI Taxonomy" id="1123010"/>
    <lineage>
        <taxon>Bacteria</taxon>
        <taxon>Pseudomonadati</taxon>
        <taxon>Pseudomonadota</taxon>
        <taxon>Gammaproteobacteria</taxon>
        <taxon>Alteromonadales</taxon>
        <taxon>Pseudoalteromonadaceae</taxon>
        <taxon>Pseudoalteromonas</taxon>
    </lineage>
</organism>
<dbReference type="OrthoDB" id="6293260at2"/>
<name>A0A1I1SUN8_9GAMM</name>
<protein>
    <submittedName>
        <fullName evidence="2">Acetyltransferase (GNAT) domain-containing protein</fullName>
    </submittedName>
</protein>
<dbReference type="InterPro" id="IPR051531">
    <property type="entry name" value="N-acetyltransferase"/>
</dbReference>
<evidence type="ECO:0000313" key="3">
    <source>
        <dbReference type="Proteomes" id="UP000198862"/>
    </source>
</evidence>
<keyword evidence="3" id="KW-1185">Reference proteome</keyword>
<dbReference type="Proteomes" id="UP000198862">
    <property type="component" value="Unassembled WGS sequence"/>
</dbReference>
<dbReference type="STRING" id="1123010.SAMN02745724_04695"/>
<dbReference type="RefSeq" id="WP_091990535.1">
    <property type="nucleotide sequence ID" value="NZ_FOLO01000063.1"/>
</dbReference>
<dbReference type="PROSITE" id="PS51186">
    <property type="entry name" value="GNAT"/>
    <property type="match status" value="1"/>
</dbReference>
<accession>A0A1I1SUN8</accession>
<keyword evidence="2" id="KW-0808">Transferase</keyword>
<dbReference type="Pfam" id="PF13302">
    <property type="entry name" value="Acetyltransf_3"/>
    <property type="match status" value="1"/>
</dbReference>
<sequence length="175" mass="19834">MIKNKIFESFTFETARLKISNVRANMELGTSKPELRSSIIRLLTPSVVKSLPPYFHDIKTEIHADAWLTKMLTESHLYMISHNDSKAIIGFLFLFESDNTTAHLGYLLGENFWSQGFGSELLFGLIENCRTEQLIKKLIGGVDIENTASAKLLEKVGFVASSHSDTNTIFYEYTF</sequence>
<dbReference type="GO" id="GO:0016747">
    <property type="term" value="F:acyltransferase activity, transferring groups other than amino-acyl groups"/>
    <property type="evidence" value="ECO:0007669"/>
    <property type="project" value="InterPro"/>
</dbReference>
<dbReference type="SUPFAM" id="SSF55729">
    <property type="entry name" value="Acyl-CoA N-acyltransferases (Nat)"/>
    <property type="match status" value="1"/>
</dbReference>
<feature type="domain" description="N-acetyltransferase" evidence="1">
    <location>
        <begin position="38"/>
        <end position="175"/>
    </location>
</feature>
<dbReference type="AlphaFoldDB" id="A0A1I1SUN8"/>
<reference evidence="2 3" key="1">
    <citation type="submission" date="2016-10" db="EMBL/GenBank/DDBJ databases">
        <authorList>
            <person name="de Groot N.N."/>
        </authorList>
    </citation>
    <scope>NUCLEOTIDE SEQUENCE [LARGE SCALE GENOMIC DNA]</scope>
    <source>
        <strain evidence="2 3">DSM 6059</strain>
    </source>
</reference>
<evidence type="ECO:0000259" key="1">
    <source>
        <dbReference type="PROSITE" id="PS51186"/>
    </source>
</evidence>
<dbReference type="InterPro" id="IPR000182">
    <property type="entry name" value="GNAT_dom"/>
</dbReference>
<dbReference type="InterPro" id="IPR016181">
    <property type="entry name" value="Acyl_CoA_acyltransferase"/>
</dbReference>
<evidence type="ECO:0000313" key="2">
    <source>
        <dbReference type="EMBL" id="SFD50177.1"/>
    </source>
</evidence>
<dbReference type="Gene3D" id="3.40.630.30">
    <property type="match status" value="1"/>
</dbReference>
<dbReference type="EMBL" id="FOLO01000063">
    <property type="protein sequence ID" value="SFD50177.1"/>
    <property type="molecule type" value="Genomic_DNA"/>
</dbReference>
<gene>
    <name evidence="2" type="ORF">SAMN02745724_04695</name>
</gene>